<name>A0A840ACV1_9PROT</name>
<dbReference type="SUPFAM" id="SSF53850">
    <property type="entry name" value="Periplasmic binding protein-like II"/>
    <property type="match status" value="1"/>
</dbReference>
<reference evidence="3 4" key="1">
    <citation type="submission" date="2020-08" db="EMBL/GenBank/DDBJ databases">
        <title>Genomic Encyclopedia of Type Strains, Phase IV (KMG-IV): sequencing the most valuable type-strain genomes for metagenomic binning, comparative biology and taxonomic classification.</title>
        <authorList>
            <person name="Goeker M."/>
        </authorList>
    </citation>
    <scope>NUCLEOTIDE SEQUENCE [LARGE SCALE GENOMIC DNA]</scope>
    <source>
        <strain evidence="3 4">DSM 19979</strain>
    </source>
</reference>
<proteinExistence type="inferred from homology"/>
<evidence type="ECO:0000256" key="1">
    <source>
        <dbReference type="ARBA" id="ARBA00006987"/>
    </source>
</evidence>
<comment type="caution">
    <text evidence="3">The sequence shown here is derived from an EMBL/GenBank/DDBJ whole genome shotgun (WGS) entry which is preliminary data.</text>
</comment>
<dbReference type="RefSeq" id="WP_184383862.1">
    <property type="nucleotide sequence ID" value="NZ_JACIDJ010000003.1"/>
</dbReference>
<protein>
    <submittedName>
        <fullName evidence="3">Tripartite-type tricarboxylate transporter receptor subunit TctC</fullName>
    </submittedName>
</protein>
<dbReference type="InterPro" id="IPR005064">
    <property type="entry name" value="BUG"/>
</dbReference>
<sequence length="314" mass="33202">MLLGASAALALPSLARAQAAYPNRPVRMLIPVGVGGVTDVVGRIMAEAMQAALGQPVVPENLVGAGSRVGAAGFHRLPNDGYTVFIGTNNHPVMQAIDPNFAHHPVTDFEPISLVAQQPFVLAVHPDVPAHDLPSLLTWLRAQGERANFGTAAPGATNYMAGALFQQLSETSFTLVPYRTAAQAVADLLAGRMQLSIDSPTLMMPLIRDGRLRAIAVTSEGPSALVPNLPPIATALPGYALVAWQVLFLRPGAPEDAKRILTETAARVLRDPAVLEKLRGANVEPWPDATPAAAARHVAREVEVWAPIAARIPR</sequence>
<feature type="signal peptide" evidence="2">
    <location>
        <begin position="1"/>
        <end position="17"/>
    </location>
</feature>
<comment type="similarity">
    <text evidence="1">Belongs to the UPF0065 (bug) family.</text>
</comment>
<keyword evidence="3" id="KW-0675">Receptor</keyword>
<dbReference type="EMBL" id="JACIDJ010000003">
    <property type="protein sequence ID" value="MBB3898752.1"/>
    <property type="molecule type" value="Genomic_DNA"/>
</dbReference>
<dbReference type="InterPro" id="IPR042100">
    <property type="entry name" value="Bug_dom1"/>
</dbReference>
<dbReference type="AlphaFoldDB" id="A0A840ACV1"/>
<accession>A0A840ACV1</accession>
<dbReference type="PANTHER" id="PTHR42928">
    <property type="entry name" value="TRICARBOXYLATE-BINDING PROTEIN"/>
    <property type="match status" value="1"/>
</dbReference>
<dbReference type="PANTHER" id="PTHR42928:SF5">
    <property type="entry name" value="BLR1237 PROTEIN"/>
    <property type="match status" value="1"/>
</dbReference>
<evidence type="ECO:0000256" key="2">
    <source>
        <dbReference type="SAM" id="SignalP"/>
    </source>
</evidence>
<keyword evidence="2" id="KW-0732">Signal</keyword>
<dbReference type="Gene3D" id="3.40.190.150">
    <property type="entry name" value="Bordetella uptake gene, domain 1"/>
    <property type="match status" value="1"/>
</dbReference>
<dbReference type="Pfam" id="PF03401">
    <property type="entry name" value="TctC"/>
    <property type="match status" value="1"/>
</dbReference>
<feature type="chain" id="PRO_5033050259" evidence="2">
    <location>
        <begin position="18"/>
        <end position="314"/>
    </location>
</feature>
<evidence type="ECO:0000313" key="3">
    <source>
        <dbReference type="EMBL" id="MBB3898752.1"/>
    </source>
</evidence>
<organism evidence="3 4">
    <name type="scientific">Roseococcus suduntuyensis</name>
    <dbReference type="NCBI Taxonomy" id="455361"/>
    <lineage>
        <taxon>Bacteria</taxon>
        <taxon>Pseudomonadati</taxon>
        <taxon>Pseudomonadota</taxon>
        <taxon>Alphaproteobacteria</taxon>
        <taxon>Acetobacterales</taxon>
        <taxon>Roseomonadaceae</taxon>
        <taxon>Roseococcus</taxon>
    </lineage>
</organism>
<gene>
    <name evidence="3" type="ORF">GGQ83_002195</name>
</gene>
<dbReference type="Proteomes" id="UP000553193">
    <property type="component" value="Unassembled WGS sequence"/>
</dbReference>
<keyword evidence="4" id="KW-1185">Reference proteome</keyword>
<dbReference type="PIRSF" id="PIRSF017082">
    <property type="entry name" value="YflP"/>
    <property type="match status" value="1"/>
</dbReference>
<dbReference type="Gene3D" id="3.40.190.10">
    <property type="entry name" value="Periplasmic binding protein-like II"/>
    <property type="match status" value="1"/>
</dbReference>
<evidence type="ECO:0000313" key="4">
    <source>
        <dbReference type="Proteomes" id="UP000553193"/>
    </source>
</evidence>